<reference evidence="3 5" key="1">
    <citation type="journal article" date="2010" name="Science">
        <title>Plasticity of animal genome architecture unmasked by rapid evolution of a pelagic tunicate.</title>
        <authorList>
            <person name="Denoeud F."/>
            <person name="Henriet S."/>
            <person name="Mungpakdee S."/>
            <person name="Aury J.M."/>
            <person name="Da Silva C."/>
            <person name="Brinkmann H."/>
            <person name="Mikhaleva J."/>
            <person name="Olsen L.C."/>
            <person name="Jubin C."/>
            <person name="Canestro C."/>
            <person name="Bouquet J.M."/>
            <person name="Danks G."/>
            <person name="Poulain J."/>
            <person name="Campsteijn C."/>
            <person name="Adamski M."/>
            <person name="Cross I."/>
            <person name="Yadetie F."/>
            <person name="Muffato M."/>
            <person name="Louis A."/>
            <person name="Butcher S."/>
            <person name="Tsagkogeorga G."/>
            <person name="Konrad A."/>
            <person name="Singh S."/>
            <person name="Jensen M.F."/>
            <person name="Cong E.H."/>
            <person name="Eikeseth-Otteraa H."/>
            <person name="Noel B."/>
            <person name="Anthouard V."/>
            <person name="Porcel B.M."/>
            <person name="Kachouri-Lafond R."/>
            <person name="Nishino A."/>
            <person name="Ugolini M."/>
            <person name="Chourrout P."/>
            <person name="Nishida H."/>
            <person name="Aasland R."/>
            <person name="Huzurbazar S."/>
            <person name="Westhof E."/>
            <person name="Delsuc F."/>
            <person name="Lehrach H."/>
            <person name="Reinhardt R."/>
            <person name="Weissenbach J."/>
            <person name="Roy S.W."/>
            <person name="Artiguenave F."/>
            <person name="Postlethwait J.H."/>
            <person name="Manak J.R."/>
            <person name="Thompson E.M."/>
            <person name="Jaillon O."/>
            <person name="Du Pasquier L."/>
            <person name="Boudinot P."/>
            <person name="Liberles D.A."/>
            <person name="Volff J.N."/>
            <person name="Philippe H."/>
            <person name="Lenhard B."/>
            <person name="Roest Crollius H."/>
            <person name="Wincker P."/>
            <person name="Chourrout D."/>
        </authorList>
    </citation>
    <scope>NUCLEOTIDE SEQUENCE [LARGE SCALE GENOMIC DNA]</scope>
</reference>
<feature type="domain" description="C-type lectin" evidence="2">
    <location>
        <begin position="290"/>
        <end position="400"/>
    </location>
</feature>
<dbReference type="OrthoDB" id="8950604at2759"/>
<feature type="signal peptide" evidence="1">
    <location>
        <begin position="1"/>
        <end position="17"/>
    </location>
</feature>
<dbReference type="InterPro" id="IPR016187">
    <property type="entry name" value="CTDL_fold"/>
</dbReference>
<evidence type="ECO:0000313" key="5">
    <source>
        <dbReference type="Proteomes" id="UP000001307"/>
    </source>
</evidence>
<dbReference type="CDD" id="cd00037">
    <property type="entry name" value="CLECT"/>
    <property type="match status" value="2"/>
</dbReference>
<dbReference type="EMBL" id="HE774650">
    <property type="protein sequence ID" value="CCG47893.1"/>
    <property type="molecule type" value="Genomic_DNA"/>
</dbReference>
<dbReference type="InterPro" id="IPR001304">
    <property type="entry name" value="C-type_lectin-like"/>
</dbReference>
<keyword evidence="5" id="KW-1185">Reference proteome</keyword>
<reference evidence="4" key="2">
    <citation type="submission" date="2012-03" db="EMBL/GenBank/DDBJ databases">
        <title>The evolving proteome of a complex extracellular matrix, the Oikopleura house.</title>
        <authorList>
            <person name="Hosp J."/>
            <person name="Sagane Y."/>
            <person name="Danks G."/>
            <person name="Thompson E.M."/>
        </authorList>
    </citation>
    <scope>NUCLEOTIDE SEQUENCE</scope>
</reference>
<dbReference type="SUPFAM" id="SSF56436">
    <property type="entry name" value="C-type lectin-like"/>
    <property type="match status" value="3"/>
</dbReference>
<feature type="domain" description="C-type lectin" evidence="2">
    <location>
        <begin position="519"/>
        <end position="605"/>
    </location>
</feature>
<gene>
    <name evidence="4" type="primary">oik42</name>
    <name evidence="3" type="ORF">GSOID_T00005218001</name>
</gene>
<dbReference type="EMBL" id="FN653032">
    <property type="protein sequence ID" value="CBY08635.1"/>
    <property type="molecule type" value="Genomic_DNA"/>
</dbReference>
<dbReference type="AlphaFoldDB" id="E4XAF5"/>
<dbReference type="Gene3D" id="3.10.100.10">
    <property type="entry name" value="Mannose-Binding Protein A, subunit A"/>
    <property type="match status" value="3"/>
</dbReference>
<dbReference type="InterPro" id="IPR051004">
    <property type="entry name" value="DC-SIGN_domain-containing"/>
</dbReference>
<evidence type="ECO:0000313" key="3">
    <source>
        <dbReference type="EMBL" id="CBY08635.1"/>
    </source>
</evidence>
<dbReference type="InterPro" id="IPR016186">
    <property type="entry name" value="C-type_lectin-like/link_sf"/>
</dbReference>
<dbReference type="Proteomes" id="UP000001307">
    <property type="component" value="Unassembled WGS sequence"/>
</dbReference>
<dbReference type="PROSITE" id="PS50041">
    <property type="entry name" value="C_TYPE_LECTIN_2"/>
    <property type="match status" value="3"/>
</dbReference>
<organism evidence="3 5">
    <name type="scientific">Oikopleura dioica</name>
    <name type="common">Tunicate</name>
    <dbReference type="NCBI Taxonomy" id="34765"/>
    <lineage>
        <taxon>Eukaryota</taxon>
        <taxon>Metazoa</taxon>
        <taxon>Chordata</taxon>
        <taxon>Tunicata</taxon>
        <taxon>Appendicularia</taxon>
        <taxon>Copelata</taxon>
        <taxon>Oikopleuridae</taxon>
        <taxon>Oikopleura</taxon>
    </lineage>
</organism>
<protein>
    <submittedName>
        <fullName evidence="4">Oikosin 42</fullName>
    </submittedName>
</protein>
<evidence type="ECO:0000256" key="1">
    <source>
        <dbReference type="SAM" id="SignalP"/>
    </source>
</evidence>
<sequence>MVKRDFLKLLLPAVVAGEFYAPDTRGYKELSDAVTGCEESDGTISRADEAGLQNYIKSHTNLSRKDYLILVDDNDEPDWYNSSDLTKKKGKRPKKAPAVCSKADAVCDGTGELQNSYERYQFYPAPTKEDFATSKNYTAARESCQSLGDNWDLMIINTKREWTFLKEVMDDSCWDHEAWWIGFKEYDTVAPGQRGSLTTVFGKEPEWEPKWETDEPNDAQGVEECIRYRLGDFNDAPCSKYWSGVKRDEIGMGYVCEKHNYIESCEPVAVDSEFMENYSIHEPKNVGEGKSWDDARAFCQAKGANWDLAVPNTEAEFDKLVQATQCSWSRFWLGTKYTAYTDEVAVDYGLYYAVDGSDEAQIFRRWDKHTNWESPDPNNKPGVTECIRMRGDLMNDNDCSVSGKDKPHGWICELSEPEDPCEPTMSLVGDRYAILNTLGDSRNKRAACSAVGDGWGVYEDSSDYVTALLAANGYSGDKQPAAVCERAVPCANQDGATFTAVDEDDLKIIGLGNYNKASAKAACKNYGSGWNLAIINDEQESKEINRKLGGCYNYWIGMTHSESIVYDEVSSMIGFAPWAPINTQKICGSGCVTMRGGEYYSADCDAEIESAVVCEYTPPVENKKDEDCLPCKHNALIRPWHSIPGCSNPVDTCEESARLQIVDQWKIGNGQSRPVRYGFVGLIKIPQSVIDSKQQFSVLIRFSPKVNHGHFQLWNMNFWNFYNGGYEVLIHSKTWNTDLHDKTSIAFVAEGLNVNDIPELLFWRSHQRRHQCFQPSMHHGQRTGADQPKSAFELAIENHGGDISNVSRVRFNKKGKVIFKGARD</sequence>
<accession>E4XAF5</accession>
<name>E4XAF5_OIKDI</name>
<evidence type="ECO:0000313" key="4">
    <source>
        <dbReference type="EMBL" id="CCG47893.1"/>
    </source>
</evidence>
<evidence type="ECO:0000259" key="2">
    <source>
        <dbReference type="PROSITE" id="PS50041"/>
    </source>
</evidence>
<dbReference type="PANTHER" id="PTHR22802:SF396">
    <property type="entry name" value="C-TYPE LECTIN DOMAIN-CONTAINING PROTEIN"/>
    <property type="match status" value="1"/>
</dbReference>
<dbReference type="PANTHER" id="PTHR22802">
    <property type="entry name" value="C-TYPE LECTIN SUPERFAMILY MEMBER"/>
    <property type="match status" value="1"/>
</dbReference>
<dbReference type="SMART" id="SM00034">
    <property type="entry name" value="CLECT"/>
    <property type="match status" value="3"/>
</dbReference>
<dbReference type="Pfam" id="PF00059">
    <property type="entry name" value="Lectin_C"/>
    <property type="match status" value="2"/>
</dbReference>
<keyword evidence="1" id="KW-0732">Signal</keyword>
<feature type="domain" description="C-type lectin" evidence="2">
    <location>
        <begin position="117"/>
        <end position="247"/>
    </location>
</feature>
<feature type="chain" id="PRO_5007653906" evidence="1">
    <location>
        <begin position="18"/>
        <end position="824"/>
    </location>
</feature>
<proteinExistence type="predicted"/>